<evidence type="ECO:0000313" key="3">
    <source>
        <dbReference type="Proteomes" id="UP001501525"/>
    </source>
</evidence>
<gene>
    <name evidence="2" type="ORF">GCM10023260_04510</name>
</gene>
<evidence type="ECO:0000313" key="2">
    <source>
        <dbReference type="EMBL" id="GAA5096045.1"/>
    </source>
</evidence>
<comment type="caution">
    <text evidence="2">The sequence shown here is derived from an EMBL/GenBank/DDBJ whole genome shotgun (WGS) entry which is preliminary data.</text>
</comment>
<dbReference type="SUPFAM" id="SSF101082">
    <property type="entry name" value="Typo IV secretion system protein TraC"/>
    <property type="match status" value="1"/>
</dbReference>
<dbReference type="Gene3D" id="1.20.58.430">
    <property type="entry name" value="Type IV secretion system, VirB5-domain"/>
    <property type="match status" value="1"/>
</dbReference>
<feature type="compositionally biased region" description="Polar residues" evidence="1">
    <location>
        <begin position="33"/>
        <end position="48"/>
    </location>
</feature>
<accession>A0ABP9MGJ2</accession>
<sequence>MRKYIKSENNMKKIIISVVIAIVFGMQSTTLKAQENSISKNSSPTSIKSIEEKKRQRMKRQAEKRELVYLAREQLEILKKQLDYNIATHGSLVGSRHSDVKPRVNISTPYFHSPHLIYNKNKTSFSTNAISSVPTAGDIIVEQNLSFFPITQARTFIEKRKQYAAIVDKAISLQVFEETKNRFKMIEKALAEMKYMTDLKWVAELQAYTEGTIAVFQNEATKLQMVAHLRNAEQELIRQQKYKRNIRILNHQNSQMPAVQLQYARALQ</sequence>
<feature type="region of interest" description="Disordered" evidence="1">
    <location>
        <begin position="33"/>
        <end position="52"/>
    </location>
</feature>
<keyword evidence="3" id="KW-1185">Reference proteome</keyword>
<evidence type="ECO:0008006" key="4">
    <source>
        <dbReference type="Google" id="ProtNLM"/>
    </source>
</evidence>
<evidence type="ECO:0000256" key="1">
    <source>
        <dbReference type="SAM" id="MobiDB-lite"/>
    </source>
</evidence>
<dbReference type="InterPro" id="IPR014158">
    <property type="entry name" value="T4SS_VirB5"/>
</dbReference>
<name>A0ABP9MGJ2_9HYPH</name>
<dbReference type="CDD" id="cd14262">
    <property type="entry name" value="VirB5_like"/>
    <property type="match status" value="1"/>
</dbReference>
<protein>
    <recommendedName>
        <fullName evidence="4">TolC family protein</fullName>
    </recommendedName>
</protein>
<dbReference type="Pfam" id="PF07996">
    <property type="entry name" value="T4SS"/>
    <property type="match status" value="1"/>
</dbReference>
<dbReference type="InterPro" id="IPR023220">
    <property type="entry name" value="T4SS_VirB5-domain"/>
</dbReference>
<dbReference type="Proteomes" id="UP001501525">
    <property type="component" value="Unassembled WGS sequence"/>
</dbReference>
<dbReference type="EMBL" id="BAABIY010000012">
    <property type="protein sequence ID" value="GAA5096045.1"/>
    <property type="molecule type" value="Genomic_DNA"/>
</dbReference>
<proteinExistence type="predicted"/>
<reference evidence="3" key="1">
    <citation type="journal article" date="2019" name="Int. J. Syst. Evol. Microbiol.">
        <title>The Global Catalogue of Microorganisms (GCM) 10K type strain sequencing project: providing services to taxonomists for standard genome sequencing and annotation.</title>
        <authorList>
            <consortium name="The Broad Institute Genomics Platform"/>
            <consortium name="The Broad Institute Genome Sequencing Center for Infectious Disease"/>
            <person name="Wu L."/>
            <person name="Ma J."/>
        </authorList>
    </citation>
    <scope>NUCLEOTIDE SEQUENCE [LARGE SCALE GENOMIC DNA]</scope>
    <source>
        <strain evidence="3">JCM 17706</strain>
    </source>
</reference>
<organism evidence="2 3">
    <name type="scientific">Bartonella acomydis</name>
    <dbReference type="NCBI Taxonomy" id="686234"/>
    <lineage>
        <taxon>Bacteria</taxon>
        <taxon>Pseudomonadati</taxon>
        <taxon>Pseudomonadota</taxon>
        <taxon>Alphaproteobacteria</taxon>
        <taxon>Hyphomicrobiales</taxon>
        <taxon>Bartonellaceae</taxon>
        <taxon>Bartonella</taxon>
    </lineage>
</organism>